<evidence type="ECO:0000256" key="1">
    <source>
        <dbReference type="SAM" id="Phobius"/>
    </source>
</evidence>
<proteinExistence type="predicted"/>
<sequence>MSSHIEHYYEPGCHLCNAQTHAEAEAEAAKEAAKQAAVDASSNGPLALWGCLFVLAVLLVGSAIPIALWRLP</sequence>
<evidence type="ECO:0000313" key="2">
    <source>
        <dbReference type="EMBL" id="MFC7306069.1"/>
    </source>
</evidence>
<keyword evidence="1" id="KW-0472">Membrane</keyword>
<keyword evidence="1" id="KW-1133">Transmembrane helix</keyword>
<protein>
    <submittedName>
        <fullName evidence="2">Uncharacterized protein</fullName>
    </submittedName>
</protein>
<feature type="transmembrane region" description="Helical" evidence="1">
    <location>
        <begin position="46"/>
        <end position="69"/>
    </location>
</feature>
<reference evidence="3" key="1">
    <citation type="journal article" date="2019" name="Int. J. Syst. Evol. Microbiol.">
        <title>The Global Catalogue of Microorganisms (GCM) 10K type strain sequencing project: providing services to taxonomists for standard genome sequencing and annotation.</title>
        <authorList>
            <consortium name="The Broad Institute Genomics Platform"/>
            <consortium name="The Broad Institute Genome Sequencing Center for Infectious Disease"/>
            <person name="Wu L."/>
            <person name="Ma J."/>
        </authorList>
    </citation>
    <scope>NUCLEOTIDE SEQUENCE [LARGE SCALE GENOMIC DNA]</scope>
    <source>
        <strain evidence="3">SYNS20</strain>
    </source>
</reference>
<dbReference type="RefSeq" id="WP_381831414.1">
    <property type="nucleotide sequence ID" value="NZ_JBHTCF010000006.1"/>
</dbReference>
<name>A0ABW2JIY5_9ACTN</name>
<dbReference type="EMBL" id="JBHTCF010000006">
    <property type="protein sequence ID" value="MFC7306069.1"/>
    <property type="molecule type" value="Genomic_DNA"/>
</dbReference>
<dbReference type="Proteomes" id="UP001596523">
    <property type="component" value="Unassembled WGS sequence"/>
</dbReference>
<evidence type="ECO:0000313" key="3">
    <source>
        <dbReference type="Proteomes" id="UP001596523"/>
    </source>
</evidence>
<keyword evidence="1" id="KW-0812">Transmembrane</keyword>
<gene>
    <name evidence="2" type="ORF">ACFQVC_17820</name>
</gene>
<keyword evidence="3" id="KW-1185">Reference proteome</keyword>
<accession>A0ABW2JIY5</accession>
<comment type="caution">
    <text evidence="2">The sequence shown here is derived from an EMBL/GenBank/DDBJ whole genome shotgun (WGS) entry which is preliminary data.</text>
</comment>
<organism evidence="2 3">
    <name type="scientific">Streptomyces monticola</name>
    <dbReference type="NCBI Taxonomy" id="2666263"/>
    <lineage>
        <taxon>Bacteria</taxon>
        <taxon>Bacillati</taxon>
        <taxon>Actinomycetota</taxon>
        <taxon>Actinomycetes</taxon>
        <taxon>Kitasatosporales</taxon>
        <taxon>Streptomycetaceae</taxon>
        <taxon>Streptomyces</taxon>
    </lineage>
</organism>